<dbReference type="SUPFAM" id="SSF82199">
    <property type="entry name" value="SET domain"/>
    <property type="match status" value="1"/>
</dbReference>
<dbReference type="Proteomes" id="UP000799324">
    <property type="component" value="Unassembled WGS sequence"/>
</dbReference>
<dbReference type="PANTHER" id="PTHR47332">
    <property type="entry name" value="SET DOMAIN-CONTAINING PROTEIN 5"/>
    <property type="match status" value="1"/>
</dbReference>
<gene>
    <name evidence="2" type="ORF">K491DRAFT_713670</name>
</gene>
<accession>A0A6A6TEJ8</accession>
<dbReference type="OrthoDB" id="3798067at2759"/>
<dbReference type="AlphaFoldDB" id="A0A6A6TEJ8"/>
<dbReference type="EMBL" id="MU004316">
    <property type="protein sequence ID" value="KAF2658280.1"/>
    <property type="molecule type" value="Genomic_DNA"/>
</dbReference>
<dbReference type="Gene3D" id="2.170.270.10">
    <property type="entry name" value="SET domain"/>
    <property type="match status" value="1"/>
</dbReference>
<dbReference type="InterPro" id="IPR053185">
    <property type="entry name" value="SET_domain_protein"/>
</dbReference>
<dbReference type="InterPro" id="IPR001214">
    <property type="entry name" value="SET_dom"/>
</dbReference>
<organism evidence="2 3">
    <name type="scientific">Lophiostoma macrostomum CBS 122681</name>
    <dbReference type="NCBI Taxonomy" id="1314788"/>
    <lineage>
        <taxon>Eukaryota</taxon>
        <taxon>Fungi</taxon>
        <taxon>Dikarya</taxon>
        <taxon>Ascomycota</taxon>
        <taxon>Pezizomycotina</taxon>
        <taxon>Dothideomycetes</taxon>
        <taxon>Pleosporomycetidae</taxon>
        <taxon>Pleosporales</taxon>
        <taxon>Lophiostomataceae</taxon>
        <taxon>Lophiostoma</taxon>
    </lineage>
</organism>
<evidence type="ECO:0000313" key="3">
    <source>
        <dbReference type="Proteomes" id="UP000799324"/>
    </source>
</evidence>
<evidence type="ECO:0000259" key="1">
    <source>
        <dbReference type="PROSITE" id="PS50280"/>
    </source>
</evidence>
<keyword evidence="3" id="KW-1185">Reference proteome</keyword>
<sequence length="314" mass="34731">MAAPIAIPNNSFAQIFTHVGPTAHKGQAVRALVDFATGGYIFQDVEPILSIPTNITSITWTVQTGNQWRDLEETQSALPTPTGVIFNEVQNLLHTSPAEFAAFRQLNIGPSVPAGSTPERQDVGRVFTNGFGVEVGGNMFVNVYEHISRINHSCLPNASLESSTRTGRAYIAATKRIAANDEILIDYYTLGIFSDFQTRKGELQAMWGFRCDCLDCLPANIQNSDAQRKEIKKDRSTLGLQRNNGAFAAPLPSARPLTRFIAGKKLDIAQRYRRNVADIRGENCIDWVHATLKIAELQAFLDKIMKLQWSPTSH</sequence>
<name>A0A6A6TEJ8_9PLEO</name>
<protein>
    <recommendedName>
        <fullName evidence="1">SET domain-containing protein</fullName>
    </recommendedName>
</protein>
<dbReference type="InterPro" id="IPR046341">
    <property type="entry name" value="SET_dom_sf"/>
</dbReference>
<reference evidence="2" key="1">
    <citation type="journal article" date="2020" name="Stud. Mycol.">
        <title>101 Dothideomycetes genomes: a test case for predicting lifestyles and emergence of pathogens.</title>
        <authorList>
            <person name="Haridas S."/>
            <person name="Albert R."/>
            <person name="Binder M."/>
            <person name="Bloem J."/>
            <person name="Labutti K."/>
            <person name="Salamov A."/>
            <person name="Andreopoulos B."/>
            <person name="Baker S."/>
            <person name="Barry K."/>
            <person name="Bills G."/>
            <person name="Bluhm B."/>
            <person name="Cannon C."/>
            <person name="Castanera R."/>
            <person name="Culley D."/>
            <person name="Daum C."/>
            <person name="Ezra D."/>
            <person name="Gonzalez J."/>
            <person name="Henrissat B."/>
            <person name="Kuo A."/>
            <person name="Liang C."/>
            <person name="Lipzen A."/>
            <person name="Lutzoni F."/>
            <person name="Magnuson J."/>
            <person name="Mondo S."/>
            <person name="Nolan M."/>
            <person name="Ohm R."/>
            <person name="Pangilinan J."/>
            <person name="Park H.-J."/>
            <person name="Ramirez L."/>
            <person name="Alfaro M."/>
            <person name="Sun H."/>
            <person name="Tritt A."/>
            <person name="Yoshinaga Y."/>
            <person name="Zwiers L.-H."/>
            <person name="Turgeon B."/>
            <person name="Goodwin S."/>
            <person name="Spatafora J."/>
            <person name="Crous P."/>
            <person name="Grigoriev I."/>
        </authorList>
    </citation>
    <scope>NUCLEOTIDE SEQUENCE</scope>
    <source>
        <strain evidence="2">CBS 122681</strain>
    </source>
</reference>
<dbReference type="PANTHER" id="PTHR47332:SF4">
    <property type="entry name" value="SET DOMAIN-CONTAINING PROTEIN 5"/>
    <property type="match status" value="1"/>
</dbReference>
<evidence type="ECO:0000313" key="2">
    <source>
        <dbReference type="EMBL" id="KAF2658280.1"/>
    </source>
</evidence>
<proteinExistence type="predicted"/>
<dbReference type="PROSITE" id="PS50280">
    <property type="entry name" value="SET"/>
    <property type="match status" value="1"/>
</dbReference>
<dbReference type="Pfam" id="PF00856">
    <property type="entry name" value="SET"/>
    <property type="match status" value="1"/>
</dbReference>
<dbReference type="CDD" id="cd20071">
    <property type="entry name" value="SET_SMYD"/>
    <property type="match status" value="1"/>
</dbReference>
<feature type="domain" description="SET" evidence="1">
    <location>
        <begin position="8"/>
        <end position="188"/>
    </location>
</feature>